<dbReference type="EMBL" id="BEXB01000002">
    <property type="protein sequence ID" value="GAY74905.1"/>
    <property type="molecule type" value="Genomic_DNA"/>
</dbReference>
<gene>
    <name evidence="2" type="ORF">NBRC111894_459</name>
</gene>
<evidence type="ECO:0000259" key="1">
    <source>
        <dbReference type="Pfam" id="PF01471"/>
    </source>
</evidence>
<name>A0A4Y1Z7A5_9BACL</name>
<dbReference type="Pfam" id="PF01471">
    <property type="entry name" value="PG_binding_1"/>
    <property type="match status" value="1"/>
</dbReference>
<feature type="domain" description="Peptidoglycan binding-like" evidence="1">
    <location>
        <begin position="145"/>
        <end position="197"/>
    </location>
</feature>
<reference evidence="2 3" key="1">
    <citation type="submission" date="2017-11" db="EMBL/GenBank/DDBJ databases">
        <title>Draft Genome Sequence of Sporolactobacillus inulinus NBRC 111894 Isolated from Koso, a Japanese Sugar-Vegetable Fermented Beverage.</title>
        <authorList>
            <person name="Chiou T.Y."/>
            <person name="Oshima K."/>
            <person name="Suda W."/>
            <person name="Hattori M."/>
            <person name="Takahashi T."/>
        </authorList>
    </citation>
    <scope>NUCLEOTIDE SEQUENCE [LARGE SCALE GENOMIC DNA]</scope>
    <source>
        <strain evidence="2 3">NBRC111894</strain>
    </source>
</reference>
<dbReference type="AlphaFoldDB" id="A0A4Y1Z7A5"/>
<dbReference type="RefSeq" id="WP_262392047.1">
    <property type="nucleotide sequence ID" value="NZ_BEXB01000002.1"/>
</dbReference>
<dbReference type="SUPFAM" id="SSF47090">
    <property type="entry name" value="PGBD-like"/>
    <property type="match status" value="2"/>
</dbReference>
<dbReference type="InterPro" id="IPR036365">
    <property type="entry name" value="PGBD-like_sf"/>
</dbReference>
<evidence type="ECO:0000313" key="3">
    <source>
        <dbReference type="Proteomes" id="UP000319716"/>
    </source>
</evidence>
<accession>A0A4Y1Z7A5</accession>
<protein>
    <submittedName>
        <fullName evidence="2">Putative peptidoglycan binding domain protein</fullName>
    </submittedName>
</protein>
<dbReference type="Gene3D" id="1.10.101.10">
    <property type="entry name" value="PGBD-like superfamily/PGBD"/>
    <property type="match status" value="2"/>
</dbReference>
<evidence type="ECO:0000313" key="2">
    <source>
        <dbReference type="EMBL" id="GAY74905.1"/>
    </source>
</evidence>
<comment type="caution">
    <text evidence="2">The sequence shown here is derived from an EMBL/GenBank/DDBJ whole genome shotgun (WGS) entry which is preliminary data.</text>
</comment>
<proteinExistence type="predicted"/>
<organism evidence="2 3">
    <name type="scientific">Sporolactobacillus inulinus</name>
    <dbReference type="NCBI Taxonomy" id="2078"/>
    <lineage>
        <taxon>Bacteria</taxon>
        <taxon>Bacillati</taxon>
        <taxon>Bacillota</taxon>
        <taxon>Bacilli</taxon>
        <taxon>Bacillales</taxon>
        <taxon>Sporolactobacillaceae</taxon>
        <taxon>Sporolactobacillus</taxon>
    </lineage>
</organism>
<dbReference type="InterPro" id="IPR036366">
    <property type="entry name" value="PGBDSf"/>
</dbReference>
<sequence>MVGNQIYILQGALWCKGIGPGSWTGIFNDDTAETIMNFKADAGISSDTASVDSTIMDALLDMSAFVLVPGGNSRIRTIQQNLNHDYLAYTGLQPCDGLYGRQTNTALIYALQAEEGLSPSVANGAFGPSTTSKCPTLQPGDSRKAFVRILQYALCVNDFYNGAFDGIYSESVKSAVKSFQSFMVLPETGIANMTTIKGLLSSAGDTNRDALACDTATRLTASTAQVLKRAGFSYVGRYLTGTVGGSTSKSINETRVELYF</sequence>
<dbReference type="Proteomes" id="UP000319716">
    <property type="component" value="Unassembled WGS sequence"/>
</dbReference>
<dbReference type="InterPro" id="IPR002477">
    <property type="entry name" value="Peptidoglycan-bd-like"/>
</dbReference>